<dbReference type="EMBL" id="CWQY01000041">
    <property type="protein sequence ID" value="CSD25299.1"/>
    <property type="molecule type" value="Genomic_DNA"/>
</dbReference>
<keyword evidence="5" id="KW-0482">Metalloprotease</keyword>
<dbReference type="PIRSF" id="PIRSF028170">
    <property type="entry name" value="CHP02256"/>
    <property type="match status" value="1"/>
</dbReference>
<protein>
    <submittedName>
        <fullName evidence="8">Peptidase</fullName>
    </submittedName>
</protein>
<evidence type="ECO:0000313" key="8">
    <source>
        <dbReference type="EMBL" id="MVD25352.1"/>
    </source>
</evidence>
<keyword evidence="3" id="KW-0378">Hydrolase</keyword>
<dbReference type="NCBIfam" id="TIGR02256">
    <property type="entry name" value="ICE_VC0181"/>
    <property type="match status" value="1"/>
</dbReference>
<evidence type="ECO:0000256" key="2">
    <source>
        <dbReference type="ARBA" id="ARBA00022723"/>
    </source>
</evidence>
<evidence type="ECO:0000313" key="10">
    <source>
        <dbReference type="Proteomes" id="UP000471242"/>
    </source>
</evidence>
<evidence type="ECO:0000313" key="9">
    <source>
        <dbReference type="Proteomes" id="UP000041770"/>
    </source>
</evidence>
<proteinExistence type="predicted"/>
<evidence type="ECO:0000256" key="3">
    <source>
        <dbReference type="ARBA" id="ARBA00022801"/>
    </source>
</evidence>
<dbReference type="SUPFAM" id="SSF102712">
    <property type="entry name" value="JAB1/MPN domain"/>
    <property type="match status" value="1"/>
</dbReference>
<feature type="domain" description="JAB" evidence="6">
    <location>
        <begin position="27"/>
        <end position="135"/>
    </location>
</feature>
<dbReference type="EMBL" id="QZRB01000035">
    <property type="protein sequence ID" value="MVD25352.1"/>
    <property type="molecule type" value="Genomic_DNA"/>
</dbReference>
<accession>A0A0H6S7C8</accession>
<dbReference type="InterPro" id="IPR028090">
    <property type="entry name" value="JAB_dom_prok"/>
</dbReference>
<dbReference type="GO" id="GO:0006508">
    <property type="term" value="P:proteolysis"/>
    <property type="evidence" value="ECO:0007669"/>
    <property type="project" value="UniProtKB-KW"/>
</dbReference>
<dbReference type="Proteomes" id="UP000471242">
    <property type="component" value="Unassembled WGS sequence"/>
</dbReference>
<organism evidence="8 10">
    <name type="scientific">Vibrio cholerae</name>
    <dbReference type="NCBI Taxonomy" id="666"/>
    <lineage>
        <taxon>Bacteria</taxon>
        <taxon>Pseudomonadati</taxon>
        <taxon>Pseudomonadota</taxon>
        <taxon>Gammaproteobacteria</taxon>
        <taxon>Vibrionales</taxon>
        <taxon>Vibrionaceae</taxon>
        <taxon>Vibrio</taxon>
    </lineage>
</organism>
<sequence length="156" mass="18065">MMSDVELVFKDESDCLVVIMGHVVTRLLSYRQLHHLTPESAGVLIGERRGQHLVVCDISEPGSGDIRQRCRVDRRGVHHQSRVNEAFERSAGTHLYLGEWHTHPEDRPFPSATDRHSWRRNIVSDESMLLLIVGRKDFWLGKKERELITVFKKIES</sequence>
<keyword evidence="1" id="KW-0645">Protease</keyword>
<evidence type="ECO:0000259" key="6">
    <source>
        <dbReference type="Pfam" id="PF14464"/>
    </source>
</evidence>
<evidence type="ECO:0000313" key="7">
    <source>
        <dbReference type="EMBL" id="CSD25299.1"/>
    </source>
</evidence>
<dbReference type="GO" id="GO:0008237">
    <property type="term" value="F:metallopeptidase activity"/>
    <property type="evidence" value="ECO:0007669"/>
    <property type="project" value="UniProtKB-KW"/>
</dbReference>
<name>A0A0H6S7C8_VIBCL</name>
<reference evidence="8 10" key="2">
    <citation type="submission" date="2018-09" db="EMBL/GenBank/DDBJ databases">
        <title>Genomic epidemiology reveals two lineages of Vibrio cholerae that can cause global cholera epidemics despite absence of cholera toxin gene.</title>
        <authorList>
            <person name="Wang H."/>
            <person name="Zen W."/>
            <person name="Yu H."/>
            <person name="Zhang W."/>
            <person name="Pan J."/>
            <person name="Yang C."/>
            <person name="Cui Y."/>
        </authorList>
    </citation>
    <scope>NUCLEOTIDE SEQUENCE [LARGE SCALE GENOMIC DNA]</scope>
    <source>
        <strain evidence="8 10">00-1_S85</strain>
    </source>
</reference>
<dbReference type="Pfam" id="PF14464">
    <property type="entry name" value="Prok-JAB"/>
    <property type="match status" value="1"/>
</dbReference>
<dbReference type="InterPro" id="IPR011952">
    <property type="entry name" value="CAP3"/>
</dbReference>
<evidence type="ECO:0000256" key="1">
    <source>
        <dbReference type="ARBA" id="ARBA00022670"/>
    </source>
</evidence>
<gene>
    <name evidence="8" type="ORF">D6U24_18610</name>
    <name evidence="7" type="ORF">ERS013200_03688</name>
</gene>
<reference evidence="7 9" key="1">
    <citation type="submission" date="2015-07" db="EMBL/GenBank/DDBJ databases">
        <authorList>
            <consortium name="Pathogen Informatics"/>
        </authorList>
    </citation>
    <scope>NUCLEOTIDE SEQUENCE [LARGE SCALE GENOMIC DNA]</scope>
    <source>
        <strain evidence="7 9">A316</strain>
    </source>
</reference>
<dbReference type="SMR" id="A0A0H6S7C8"/>
<dbReference type="Proteomes" id="UP000041770">
    <property type="component" value="Unassembled WGS sequence"/>
</dbReference>
<keyword evidence="4" id="KW-0862">Zinc</keyword>
<dbReference type="GO" id="GO:0046872">
    <property type="term" value="F:metal ion binding"/>
    <property type="evidence" value="ECO:0007669"/>
    <property type="project" value="UniProtKB-KW"/>
</dbReference>
<keyword evidence="2" id="KW-0479">Metal-binding</keyword>
<evidence type="ECO:0000256" key="4">
    <source>
        <dbReference type="ARBA" id="ARBA00022833"/>
    </source>
</evidence>
<dbReference type="Gene3D" id="3.40.140.10">
    <property type="entry name" value="Cytidine Deaminase, domain 2"/>
    <property type="match status" value="1"/>
</dbReference>
<evidence type="ECO:0000256" key="5">
    <source>
        <dbReference type="ARBA" id="ARBA00023049"/>
    </source>
</evidence>
<dbReference type="AlphaFoldDB" id="A0A0H6S7C8"/>